<name>A0A6M3XEW6_9ZZZZ</name>
<gene>
    <name evidence="1" type="ORF">TM448B00655_0029</name>
</gene>
<reference evidence="1" key="1">
    <citation type="submission" date="2020-03" db="EMBL/GenBank/DDBJ databases">
        <title>The deep terrestrial virosphere.</title>
        <authorList>
            <person name="Holmfeldt K."/>
            <person name="Nilsson E."/>
            <person name="Simone D."/>
            <person name="Lopez-Fernandez M."/>
            <person name="Wu X."/>
            <person name="de Brujin I."/>
            <person name="Lundin D."/>
            <person name="Andersson A."/>
            <person name="Bertilsson S."/>
            <person name="Dopson M."/>
        </authorList>
    </citation>
    <scope>NUCLEOTIDE SEQUENCE</scope>
    <source>
        <strain evidence="1">TM448B00655</strain>
    </source>
</reference>
<dbReference type="AlphaFoldDB" id="A0A6M3XEW6"/>
<evidence type="ECO:0000313" key="1">
    <source>
        <dbReference type="EMBL" id="QJH96226.1"/>
    </source>
</evidence>
<organism evidence="1">
    <name type="scientific">viral metagenome</name>
    <dbReference type="NCBI Taxonomy" id="1070528"/>
    <lineage>
        <taxon>unclassified sequences</taxon>
        <taxon>metagenomes</taxon>
        <taxon>organismal metagenomes</taxon>
    </lineage>
</organism>
<dbReference type="EMBL" id="MT144643">
    <property type="protein sequence ID" value="QJH96226.1"/>
    <property type="molecule type" value="Genomic_DNA"/>
</dbReference>
<proteinExistence type="predicted"/>
<accession>A0A6M3XEW6</accession>
<protein>
    <submittedName>
        <fullName evidence="1">Putative tail protein</fullName>
    </submittedName>
</protein>
<sequence>MALLLVLCLVLPAWAVVSSSTARVEYNGNDVTTVFAVPFYFLDDDDLKVVLVNETTGAETTQTKTTNYTVSGAADPAGGSVTMLTPPTSNEQLVIVRNMSALQPIDLTANAQLPAETLEVGYDRLTMLVQQNIEKLNRSFKFSEGYTGGASVTMPSPTASRYLRWNSDGDALENVAVVSAGTVTISGFAETLLDDADAAATLTTLGAYSSTETDSAISTALSTRTKEIRFTLMGTITTGTKLVQAIPGFSGTITAIKAVLDSGTSATITIKNGASTVYAGLVVDSTGVTQTASLTNAAVTAYSKLQVDVTGASGTPTNLVIYIEITKS</sequence>